<proteinExistence type="predicted"/>
<feature type="compositionally biased region" description="Basic and acidic residues" evidence="1">
    <location>
        <begin position="35"/>
        <end position="49"/>
    </location>
</feature>
<gene>
    <name evidence="3" type="ORF">SAMN05444337_2587</name>
</gene>
<name>A0A1M6M1H9_9FLAO</name>
<protein>
    <submittedName>
        <fullName evidence="3">Uncharacterized protein</fullName>
    </submittedName>
</protein>
<evidence type="ECO:0000256" key="2">
    <source>
        <dbReference type="SAM" id="SignalP"/>
    </source>
</evidence>
<evidence type="ECO:0000313" key="4">
    <source>
        <dbReference type="Proteomes" id="UP000184232"/>
    </source>
</evidence>
<dbReference type="OrthoDB" id="10001767at2"/>
<dbReference type="AlphaFoldDB" id="A0A1M6M1H9"/>
<evidence type="ECO:0000313" key="3">
    <source>
        <dbReference type="EMBL" id="SHJ77160.1"/>
    </source>
</evidence>
<accession>A0A1M6M1H9</accession>
<sequence length="402" mass="45989">MKLKVFLAAVLLTSGLQSQAQLGDLVKNKLAKKKEKTEKADNSKSETKSKKSKSPLTVQVQEALENFNYDGTLTVKNADWTKNEEVKDAKKISGYYYMYSPVFNTVEKVFVRWNDYTYKSESKTFPGMNVVTSIWTKESADKSYMRYDLYPYESNLLSAHGLLYQITPGKILSPEQDMFVLNYPRNMRDDKGWIKNNYDLNTQEPFPDSRVSNSYDISNEVNGFLKEPKKTLLILVKDLKQLEGLTGKKLIETIEKKYIPKEYFSMAAAARAGNQAKPKGTTSGEFYTTKEWYNTAKSGMTNDLSAGKTIKYGYAPNAGWITTYHPLFGVPLYQSATYWFVVERSPEAMKKDVRGKYYLIGANLRRKYNGSGYDKPYYNGYSFADQDLTDAEFAEFKKMAVK</sequence>
<dbReference type="RefSeq" id="WP_072785764.1">
    <property type="nucleotide sequence ID" value="NZ_CP045292.1"/>
</dbReference>
<feature type="chain" id="PRO_5012002725" evidence="2">
    <location>
        <begin position="21"/>
        <end position="402"/>
    </location>
</feature>
<feature type="signal peptide" evidence="2">
    <location>
        <begin position="1"/>
        <end position="20"/>
    </location>
</feature>
<evidence type="ECO:0000256" key="1">
    <source>
        <dbReference type="SAM" id="MobiDB-lite"/>
    </source>
</evidence>
<feature type="region of interest" description="Disordered" evidence="1">
    <location>
        <begin position="31"/>
        <end position="56"/>
    </location>
</feature>
<keyword evidence="4" id="KW-1185">Reference proteome</keyword>
<organism evidence="3 4">
    <name type="scientific">Flavobacterium haoranii</name>
    <dbReference type="NCBI Taxonomy" id="683124"/>
    <lineage>
        <taxon>Bacteria</taxon>
        <taxon>Pseudomonadati</taxon>
        <taxon>Bacteroidota</taxon>
        <taxon>Flavobacteriia</taxon>
        <taxon>Flavobacteriales</taxon>
        <taxon>Flavobacteriaceae</taxon>
        <taxon>Flavobacterium</taxon>
    </lineage>
</organism>
<keyword evidence="2" id="KW-0732">Signal</keyword>
<reference evidence="3 4" key="1">
    <citation type="submission" date="2016-11" db="EMBL/GenBank/DDBJ databases">
        <authorList>
            <person name="Jaros S."/>
            <person name="Januszkiewicz K."/>
            <person name="Wedrychowicz H."/>
        </authorList>
    </citation>
    <scope>NUCLEOTIDE SEQUENCE [LARGE SCALE GENOMIC DNA]</scope>
    <source>
        <strain evidence="3 4">DSM 22807</strain>
    </source>
</reference>
<dbReference type="Proteomes" id="UP000184232">
    <property type="component" value="Unassembled WGS sequence"/>
</dbReference>
<dbReference type="EMBL" id="FQZH01000006">
    <property type="protein sequence ID" value="SHJ77160.1"/>
    <property type="molecule type" value="Genomic_DNA"/>
</dbReference>